<dbReference type="EMBL" id="JBHSAS010000010">
    <property type="protein sequence ID" value="MFC4028491.1"/>
    <property type="molecule type" value="Genomic_DNA"/>
</dbReference>
<dbReference type="NCBIfam" id="TIGR03187">
    <property type="entry name" value="DGQHR"/>
    <property type="match status" value="1"/>
</dbReference>
<evidence type="ECO:0000313" key="1">
    <source>
        <dbReference type="EMBL" id="MFC4028491.1"/>
    </source>
</evidence>
<keyword evidence="2" id="KW-1185">Reference proteome</keyword>
<organism evidence="1 2">
    <name type="scientific">Zunongwangia endophytica</name>
    <dbReference type="NCBI Taxonomy" id="1808945"/>
    <lineage>
        <taxon>Bacteria</taxon>
        <taxon>Pseudomonadati</taxon>
        <taxon>Bacteroidota</taxon>
        <taxon>Flavobacteriia</taxon>
        <taxon>Flavobacteriales</taxon>
        <taxon>Flavobacteriaceae</taxon>
        <taxon>Zunongwangia</taxon>
    </lineage>
</organism>
<sequence>MKIESIVFKQNNQKYLSFVLPYSELHRISKVLVYEQDDNGYQRKPNKLHINRIKKFITDDITNFKLPTSIILGVDSSDVEMVRTTENGLISIDFDKFKNKPFRIVDGQHRILGMEKALENVGSAEEVKKLNEYPFNIVTVVTDENNRSVELDIFIDINSKGKKVSTDLAELARYNYRIKEKSIENNITNISEHIAMKASKNLREDKSSIWSYAIKFDIHSDTNIGIIGVSAFRKSITGIIKNYLTKKNAYGLLKLDDEDLIKECDEHAKIIKDFLGKCWDESVRKKWSGCFKENLKQNDYEELVKVYFSRDYYIQKPLGAKSINKMIELAVSDTNNLDEAYKKFDEKIVSSNVTSKTWKVGDVLSGLNSESGFKKIREMISNERNIPVN</sequence>
<dbReference type="Proteomes" id="UP001595793">
    <property type="component" value="Unassembled WGS sequence"/>
</dbReference>
<proteinExistence type="predicted"/>
<comment type="caution">
    <text evidence="1">The sequence shown here is derived from an EMBL/GenBank/DDBJ whole genome shotgun (WGS) entry which is preliminary data.</text>
</comment>
<dbReference type="InterPro" id="IPR017601">
    <property type="entry name" value="DGQHR-contain_dom"/>
</dbReference>
<name>A0ABV8HAY4_9FLAO</name>
<dbReference type="Pfam" id="PF14072">
    <property type="entry name" value="DndB"/>
    <property type="match status" value="1"/>
</dbReference>
<dbReference type="InterPro" id="IPR017642">
    <property type="entry name" value="DNA_S_mod_DndB"/>
</dbReference>
<protein>
    <submittedName>
        <fullName evidence="1">DGQHR domain-containing protein</fullName>
    </submittedName>
</protein>
<dbReference type="RefSeq" id="WP_290232514.1">
    <property type="nucleotide sequence ID" value="NZ_JAUFPZ010000002.1"/>
</dbReference>
<gene>
    <name evidence="1" type="ORF">ACFOS1_13830</name>
</gene>
<accession>A0ABV8HAY4</accession>
<reference evidence="2" key="1">
    <citation type="journal article" date="2019" name="Int. J. Syst. Evol. Microbiol.">
        <title>The Global Catalogue of Microorganisms (GCM) 10K type strain sequencing project: providing services to taxonomists for standard genome sequencing and annotation.</title>
        <authorList>
            <consortium name="The Broad Institute Genomics Platform"/>
            <consortium name="The Broad Institute Genome Sequencing Center for Infectious Disease"/>
            <person name="Wu L."/>
            <person name="Ma J."/>
        </authorList>
    </citation>
    <scope>NUCLEOTIDE SEQUENCE [LARGE SCALE GENOMIC DNA]</scope>
    <source>
        <strain evidence="2">CECT 9128</strain>
    </source>
</reference>
<evidence type="ECO:0000313" key="2">
    <source>
        <dbReference type="Proteomes" id="UP001595793"/>
    </source>
</evidence>